<evidence type="ECO:0000256" key="20">
    <source>
        <dbReference type="ARBA" id="ARBA00030754"/>
    </source>
</evidence>
<evidence type="ECO:0000256" key="8">
    <source>
        <dbReference type="ARBA" id="ARBA00022695"/>
    </source>
</evidence>
<protein>
    <recommendedName>
        <fullName evidence="5">Replication-associated protein</fullName>
    </recommendedName>
    <alternativeName>
        <fullName evidence="20">ATP-dependent helicase Rep</fullName>
    </alternativeName>
    <alternativeName>
        <fullName evidence="21">RepP</fullName>
    </alternativeName>
</protein>
<evidence type="ECO:0000256" key="16">
    <source>
        <dbReference type="ARBA" id="ARBA00022840"/>
    </source>
</evidence>
<evidence type="ECO:0000256" key="13">
    <source>
        <dbReference type="ARBA" id="ARBA00022759"/>
    </source>
</evidence>
<evidence type="ECO:0000256" key="6">
    <source>
        <dbReference type="ARBA" id="ARBA00022562"/>
    </source>
</evidence>
<dbReference type="SUPFAM" id="SSF52540">
    <property type="entry name" value="P-loop containing nucleoside triphosphate hydrolases"/>
    <property type="match status" value="1"/>
</dbReference>
<evidence type="ECO:0000313" key="24">
    <source>
        <dbReference type="EMBL" id="QIK03939.1"/>
    </source>
</evidence>
<evidence type="ECO:0000256" key="19">
    <source>
        <dbReference type="ARBA" id="ARBA00023268"/>
    </source>
</evidence>
<dbReference type="Proteomes" id="UP000831884">
    <property type="component" value="Segment"/>
</dbReference>
<evidence type="ECO:0000256" key="3">
    <source>
        <dbReference type="ARBA" id="ARBA00004147"/>
    </source>
</evidence>
<keyword evidence="11" id="KW-0479">Metal-binding</keyword>
<dbReference type="GO" id="GO:0003723">
    <property type="term" value="F:RNA binding"/>
    <property type="evidence" value="ECO:0007669"/>
    <property type="project" value="InterPro"/>
</dbReference>
<keyword evidence="12" id="KW-0547">Nucleotide-binding</keyword>
<keyword evidence="10" id="KW-0540">Nuclease</keyword>
<evidence type="ECO:0000256" key="22">
    <source>
        <dbReference type="ARBA" id="ARBA00049360"/>
    </source>
</evidence>
<dbReference type="Pfam" id="PF00910">
    <property type="entry name" value="RNA_helicase"/>
    <property type="match status" value="1"/>
</dbReference>
<keyword evidence="6" id="KW-1048">Host nucleus</keyword>
<dbReference type="InterPro" id="IPR000605">
    <property type="entry name" value="Helicase_SF3_ssDNA/RNA_vir"/>
</dbReference>
<keyword evidence="9" id="KW-0235">DNA replication</keyword>
<evidence type="ECO:0000256" key="5">
    <source>
        <dbReference type="ARBA" id="ARBA00014531"/>
    </source>
</evidence>
<sequence length="319" mass="36126">MPNGCKNWCGTLQLDDETFDGQSYLQDLLTRGLAVYGVGQVERGSHLHFQFYVQMSKRTALNAMKKINGSAHWEPARGTPAQNKQYCTKEDTRVSGPWEVGEPTGQGRRTDLEAAAEMIDSGATLKEVAAEHKSVFIRYHRGLRAYQDIMLSGGPRDILAEGPEVWVFWGDTGAGKSYRAFTTWPDAYRKTTSDKWWDGYRGQETVIFDDFKGSSMRLHDFQRVIDRYPHDVEVKGGFVPLSAKRYVFTSNRHPSEWYSREADPHGSVMRRIKEFCEDRGRLIHCLGRWGQAEVEAEVAGNTSPATSASSRVMEFHSVL</sequence>
<evidence type="ECO:0000256" key="12">
    <source>
        <dbReference type="ARBA" id="ARBA00022741"/>
    </source>
</evidence>
<evidence type="ECO:0000256" key="2">
    <source>
        <dbReference type="ARBA" id="ARBA00001946"/>
    </source>
</evidence>
<accession>A0AAE6X333</accession>
<evidence type="ECO:0000256" key="14">
    <source>
        <dbReference type="ARBA" id="ARBA00022801"/>
    </source>
</evidence>
<name>A0AAE6X333_9VIRU</name>
<dbReference type="InterPro" id="IPR027417">
    <property type="entry name" value="P-loop_NTPase"/>
</dbReference>
<evidence type="ECO:0000256" key="18">
    <source>
        <dbReference type="ARBA" id="ARBA00023125"/>
    </source>
</evidence>
<comment type="catalytic activity">
    <reaction evidence="22">
        <text>ATP + H2O = ADP + phosphate + H(+)</text>
        <dbReference type="Rhea" id="RHEA:13065"/>
        <dbReference type="ChEBI" id="CHEBI:15377"/>
        <dbReference type="ChEBI" id="CHEBI:15378"/>
        <dbReference type="ChEBI" id="CHEBI:30616"/>
        <dbReference type="ChEBI" id="CHEBI:43474"/>
        <dbReference type="ChEBI" id="CHEBI:456216"/>
    </reaction>
</comment>
<comment type="cofactor">
    <cofactor evidence="2">
        <name>Mg(2+)</name>
        <dbReference type="ChEBI" id="CHEBI:18420"/>
    </cofactor>
</comment>
<dbReference type="Pfam" id="PF02407">
    <property type="entry name" value="Viral_Rep"/>
    <property type="match status" value="1"/>
</dbReference>
<evidence type="ECO:0000256" key="21">
    <source>
        <dbReference type="ARBA" id="ARBA00032243"/>
    </source>
</evidence>
<comment type="cofactor">
    <cofactor evidence="1">
        <name>Mn(2+)</name>
        <dbReference type="ChEBI" id="CHEBI:29035"/>
    </cofactor>
</comment>
<keyword evidence="17" id="KW-0190">Covalent protein-DNA linkage</keyword>
<evidence type="ECO:0000256" key="10">
    <source>
        <dbReference type="ARBA" id="ARBA00022722"/>
    </source>
</evidence>
<dbReference type="Gene3D" id="3.40.1310.20">
    <property type="match status" value="1"/>
</dbReference>
<evidence type="ECO:0000256" key="4">
    <source>
        <dbReference type="ARBA" id="ARBA00008545"/>
    </source>
</evidence>
<keyword evidence="7" id="KW-0808">Transferase</keyword>
<dbReference type="EMBL" id="MK738142">
    <property type="protein sequence ID" value="QIK03939.1"/>
    <property type="molecule type" value="Genomic_DNA"/>
</dbReference>
<dbReference type="GO" id="GO:0046872">
    <property type="term" value="F:metal ion binding"/>
    <property type="evidence" value="ECO:0007669"/>
    <property type="project" value="UniProtKB-KW"/>
</dbReference>
<dbReference type="KEGG" id="vg:80538382"/>
<reference evidence="24 25" key="1">
    <citation type="submission" date="2019-04" db="EMBL/GenBank/DDBJ databases">
        <title>The virome of wild rodents.</title>
        <authorList>
            <person name="Babkin I.V."/>
            <person name="Tikunov A."/>
            <person name="Tikunova N.V."/>
        </authorList>
    </citation>
    <scope>NUCLEOTIDE SEQUENCE [LARGE SCALE GENOMIC DNA]</scope>
    <source>
        <strain evidence="24">MR-116</strain>
    </source>
</reference>
<keyword evidence="14" id="KW-0378">Hydrolase</keyword>
<comment type="subcellular location">
    <subcellularLocation>
        <location evidence="3">Host nucleus</location>
    </subcellularLocation>
</comment>
<proteinExistence type="inferred from homology"/>
<dbReference type="GO" id="GO:0016779">
    <property type="term" value="F:nucleotidyltransferase activity"/>
    <property type="evidence" value="ECO:0007669"/>
    <property type="project" value="UniProtKB-KW"/>
</dbReference>
<keyword evidence="15" id="KW-0347">Helicase</keyword>
<evidence type="ECO:0000256" key="17">
    <source>
        <dbReference type="ARBA" id="ARBA00023124"/>
    </source>
</evidence>
<keyword evidence="18" id="KW-0238">DNA-binding</keyword>
<organism evidence="24 25">
    <name type="scientific">Northern red-backed vole stool-associated circular virus 116</name>
    <dbReference type="NCBI Taxonomy" id="2714165"/>
    <lineage>
        <taxon>Viruses</taxon>
        <taxon>Monodnaviria</taxon>
        <taxon>Shotokuvirae</taxon>
        <taxon>Cressdnaviricota</taxon>
        <taxon>Arfiviricetes</taxon>
        <taxon>Cirlivirales</taxon>
        <taxon>Vilyaviridae</taxon>
        <taxon>Ringilvirus</taxon>
        <taxon>Ringilvirus thingol</taxon>
    </lineage>
</organism>
<evidence type="ECO:0000256" key="15">
    <source>
        <dbReference type="ARBA" id="ARBA00022806"/>
    </source>
</evidence>
<dbReference type="GO" id="GO:0003677">
    <property type="term" value="F:DNA binding"/>
    <property type="evidence" value="ECO:0007669"/>
    <property type="project" value="UniProtKB-KW"/>
</dbReference>
<evidence type="ECO:0000256" key="1">
    <source>
        <dbReference type="ARBA" id="ARBA00001936"/>
    </source>
</evidence>
<keyword evidence="25" id="KW-1185">Reference proteome</keyword>
<dbReference type="GO" id="GO:0004519">
    <property type="term" value="F:endonuclease activity"/>
    <property type="evidence" value="ECO:0007669"/>
    <property type="project" value="UniProtKB-KW"/>
</dbReference>
<evidence type="ECO:0000256" key="9">
    <source>
        <dbReference type="ARBA" id="ARBA00022705"/>
    </source>
</evidence>
<dbReference type="GeneID" id="80538382"/>
<dbReference type="RefSeq" id="YP_010799937.1">
    <property type="nucleotide sequence ID" value="NC_076708.1"/>
</dbReference>
<dbReference type="GO" id="GO:0005524">
    <property type="term" value="F:ATP binding"/>
    <property type="evidence" value="ECO:0007669"/>
    <property type="project" value="UniProtKB-KW"/>
</dbReference>
<dbReference type="PROSITE" id="PS52020">
    <property type="entry name" value="CRESS_DNA_REP"/>
    <property type="match status" value="1"/>
</dbReference>
<dbReference type="GO" id="GO:0006260">
    <property type="term" value="P:DNA replication"/>
    <property type="evidence" value="ECO:0007669"/>
    <property type="project" value="UniProtKB-KW"/>
</dbReference>
<evidence type="ECO:0000256" key="7">
    <source>
        <dbReference type="ARBA" id="ARBA00022679"/>
    </source>
</evidence>
<dbReference type="GO" id="GO:0003724">
    <property type="term" value="F:RNA helicase activity"/>
    <property type="evidence" value="ECO:0007669"/>
    <property type="project" value="InterPro"/>
</dbReference>
<keyword evidence="13" id="KW-0255">Endonuclease</keyword>
<keyword evidence="8" id="KW-0548">Nucleotidyltransferase</keyword>
<evidence type="ECO:0000313" key="25">
    <source>
        <dbReference type="Proteomes" id="UP000831884"/>
    </source>
</evidence>
<keyword evidence="19" id="KW-0511">Multifunctional enzyme</keyword>
<keyword evidence="16" id="KW-0067">ATP-binding</keyword>
<evidence type="ECO:0000256" key="11">
    <source>
        <dbReference type="ARBA" id="ARBA00022723"/>
    </source>
</evidence>
<dbReference type="InterPro" id="IPR049912">
    <property type="entry name" value="CRESS_DNA_REP"/>
</dbReference>
<dbReference type="GO" id="GO:0016787">
    <property type="term" value="F:hydrolase activity"/>
    <property type="evidence" value="ECO:0007669"/>
    <property type="project" value="UniProtKB-KW"/>
</dbReference>
<dbReference type="GO" id="GO:0042025">
    <property type="term" value="C:host cell nucleus"/>
    <property type="evidence" value="ECO:0007669"/>
    <property type="project" value="UniProtKB-SubCell"/>
</dbReference>
<feature type="domain" description="CRESS-DNA virus Rep endonuclease" evidence="23">
    <location>
        <begin position="2"/>
        <end position="103"/>
    </location>
</feature>
<evidence type="ECO:0000259" key="23">
    <source>
        <dbReference type="PROSITE" id="PS52020"/>
    </source>
</evidence>
<comment type="similarity">
    <text evidence="4">Belongs to the nanoviruses/circoviruses replication-associated protein family.</text>
</comment>